<dbReference type="InterPro" id="IPR001763">
    <property type="entry name" value="Rhodanese-like_dom"/>
</dbReference>
<reference evidence="2 3" key="1">
    <citation type="submission" date="2019-12" db="EMBL/GenBank/DDBJ databases">
        <title>Maritimibacter sp. nov. sp. isolated from sea sand.</title>
        <authorList>
            <person name="Kim J."/>
            <person name="Jeong S.E."/>
            <person name="Jung H.S."/>
            <person name="Jeon C.O."/>
        </authorList>
    </citation>
    <scope>NUCLEOTIDE SEQUENCE [LARGE SCALE GENOMIC DNA]</scope>
    <source>
        <strain evidence="2 3">DP07</strain>
    </source>
</reference>
<name>A0A845M5X2_9RHOB</name>
<proteinExistence type="predicted"/>
<dbReference type="GO" id="GO:0016740">
    <property type="term" value="F:transferase activity"/>
    <property type="evidence" value="ECO:0007669"/>
    <property type="project" value="UniProtKB-KW"/>
</dbReference>
<dbReference type="SUPFAM" id="SSF52821">
    <property type="entry name" value="Rhodanese/Cell cycle control phosphatase"/>
    <property type="match status" value="1"/>
</dbReference>
<feature type="domain" description="Rhodanese" evidence="1">
    <location>
        <begin position="24"/>
        <end position="119"/>
    </location>
</feature>
<dbReference type="PANTHER" id="PTHR43031">
    <property type="entry name" value="FAD-DEPENDENT OXIDOREDUCTASE"/>
    <property type="match status" value="1"/>
</dbReference>
<keyword evidence="2" id="KW-0808">Transferase</keyword>
<dbReference type="SMART" id="SM00450">
    <property type="entry name" value="RHOD"/>
    <property type="match status" value="1"/>
</dbReference>
<dbReference type="Pfam" id="PF00581">
    <property type="entry name" value="Rhodanese"/>
    <property type="match status" value="1"/>
</dbReference>
<comment type="caution">
    <text evidence="2">The sequence shown here is derived from an EMBL/GenBank/DDBJ whole genome shotgun (WGS) entry which is preliminary data.</text>
</comment>
<dbReference type="AlphaFoldDB" id="A0A845M5X2"/>
<dbReference type="Gene3D" id="3.40.250.10">
    <property type="entry name" value="Rhodanese-like domain"/>
    <property type="match status" value="1"/>
</dbReference>
<dbReference type="InterPro" id="IPR050229">
    <property type="entry name" value="GlpE_sulfurtransferase"/>
</dbReference>
<dbReference type="InterPro" id="IPR036873">
    <property type="entry name" value="Rhodanese-like_dom_sf"/>
</dbReference>
<evidence type="ECO:0000313" key="3">
    <source>
        <dbReference type="Proteomes" id="UP000467322"/>
    </source>
</evidence>
<dbReference type="EMBL" id="WTUX01000017">
    <property type="protein sequence ID" value="MZR13858.1"/>
    <property type="molecule type" value="Genomic_DNA"/>
</dbReference>
<dbReference type="Proteomes" id="UP000467322">
    <property type="component" value="Unassembled WGS sequence"/>
</dbReference>
<accession>A0A845M5X2</accession>
<gene>
    <name evidence="2" type="ORF">GQE99_12630</name>
</gene>
<dbReference type="PANTHER" id="PTHR43031:SF16">
    <property type="entry name" value="OXIDOREDUCTASE"/>
    <property type="match status" value="1"/>
</dbReference>
<evidence type="ECO:0000259" key="1">
    <source>
        <dbReference type="PROSITE" id="PS50206"/>
    </source>
</evidence>
<sequence>MLKAMFGGHTMPAMSAKDAVERAAKGEVTVVDVRDANELAVSGKAKGAVHMPLATLRMQADPRSPDFHPALKDGKPIAVYCASGGRSSMAAQVFQGFGHDVSNIGGLGHWQMAGGEVERA</sequence>
<keyword evidence="3" id="KW-1185">Reference proteome</keyword>
<protein>
    <submittedName>
        <fullName evidence="2">Sulfurtransferase</fullName>
    </submittedName>
</protein>
<evidence type="ECO:0000313" key="2">
    <source>
        <dbReference type="EMBL" id="MZR13858.1"/>
    </source>
</evidence>
<organism evidence="2 3">
    <name type="scientific">Maritimibacter harenae</name>
    <dbReference type="NCBI Taxonomy" id="2606218"/>
    <lineage>
        <taxon>Bacteria</taxon>
        <taxon>Pseudomonadati</taxon>
        <taxon>Pseudomonadota</taxon>
        <taxon>Alphaproteobacteria</taxon>
        <taxon>Rhodobacterales</taxon>
        <taxon>Roseobacteraceae</taxon>
        <taxon>Maritimibacter</taxon>
    </lineage>
</organism>
<dbReference type="PROSITE" id="PS50206">
    <property type="entry name" value="RHODANESE_3"/>
    <property type="match status" value="1"/>
</dbReference>